<dbReference type="Proteomes" id="UP000054736">
    <property type="component" value="Unassembled WGS sequence"/>
</dbReference>
<dbReference type="PANTHER" id="PTHR48098">
    <property type="entry name" value="ENTEROCHELIN ESTERASE-RELATED"/>
    <property type="match status" value="1"/>
</dbReference>
<proteinExistence type="predicted"/>
<evidence type="ECO:0000313" key="1">
    <source>
        <dbReference type="EMBL" id="KTC87631.1"/>
    </source>
</evidence>
<dbReference type="SUPFAM" id="SSF53474">
    <property type="entry name" value="alpha/beta-Hydrolases"/>
    <property type="match status" value="1"/>
</dbReference>
<sequence length="738" mass="82482">MGQGQFGVELFDKKLYKAGKMSKCGQCSNEKIRCICPKGLVGGANTEEDEAYSDKVEQVATAILEQYAVIYRQDRDKLSNFINSVRQILNDESDEDLINLLEEGIFLESEAAAFKEEFMNLGPNRAMLVDLSNKLNLEVFPSPGTQLNTGIIEALSVLDKWPPYPDNSGDNFQQALRSYTDYFKDLSPEPERQLILSDIFWKQIEKLGTPIIESNPEKPSECNVYFLLAKDELDESTEEPGTKKDLYLQGDFHGYDTSDGRQKLEEIANTGIMIQKDTILRDAIINYRYIQLEPSLRGRIPLFDLPPFFGLSAKEEATRLMKDVHKILYESGQEYPPTLSERYEELVKEFETLNRHDSSDVAYQRFLDGNPPGLGLTDLTINLCGLEGDPFWFLDNQCPDQYSKHRTAFLGPGPQVKETVFRVNENPKLARLPGKAVVWSDLLSPPEPQSDPKTKFVYHNTFYSKLDGKLHSSDETMKRDASNIDLFHGNDDSPYSDCTRAIHVFKPIDGLIEKVVVVNDGMNYLSIGIMEELEKMAGLSPNTAFVFITTLPGLEKTLSQTNSRAKLQGLGAGRTVDYELQIDDYATFIRDVLFPELNATGVLLPKDPSHRVMIGASLSGTAAIKIGFKHPDLFGGIIAQSPSPSNKSCLNDLIASNNTKKSNVQLHLSCGLFEQPKYAAANANLMFAQELSARFGVEPLHIGANGHYFLAWSKALEQSLPEILNKMCSTHELGATLS</sequence>
<dbReference type="STRING" id="1212489.Ldro_1250"/>
<dbReference type="InterPro" id="IPR050583">
    <property type="entry name" value="Mycobacterial_A85_antigen"/>
</dbReference>
<dbReference type="InterPro" id="IPR000801">
    <property type="entry name" value="Esterase-like"/>
</dbReference>
<dbReference type="EMBL" id="LNXY01000020">
    <property type="protein sequence ID" value="KTC87631.1"/>
    <property type="molecule type" value="Genomic_DNA"/>
</dbReference>
<evidence type="ECO:0000313" key="2">
    <source>
        <dbReference type="Proteomes" id="UP000054736"/>
    </source>
</evidence>
<reference evidence="1 2" key="1">
    <citation type="submission" date="2015-11" db="EMBL/GenBank/DDBJ databases">
        <title>Genomic analysis of 38 Legionella species identifies large and diverse effector repertoires.</title>
        <authorList>
            <person name="Burstein D."/>
            <person name="Amaro F."/>
            <person name="Zusman T."/>
            <person name="Lifshitz Z."/>
            <person name="Cohen O."/>
            <person name="Gilbert J.A."/>
            <person name="Pupko T."/>
            <person name="Shuman H.A."/>
            <person name="Segal G."/>
        </authorList>
    </citation>
    <scope>NUCLEOTIDE SEQUENCE [LARGE SCALE GENOMIC DNA]</scope>
    <source>
        <strain evidence="1 2">ATCC 700990</strain>
    </source>
</reference>
<organism evidence="1 2">
    <name type="scientific">Legionella drozanskii LLAP-1</name>
    <dbReference type="NCBI Taxonomy" id="1212489"/>
    <lineage>
        <taxon>Bacteria</taxon>
        <taxon>Pseudomonadati</taxon>
        <taxon>Pseudomonadota</taxon>
        <taxon>Gammaproteobacteria</taxon>
        <taxon>Legionellales</taxon>
        <taxon>Legionellaceae</taxon>
        <taxon>Legionella</taxon>
    </lineage>
</organism>
<dbReference type="PANTHER" id="PTHR48098:SF3">
    <property type="entry name" value="IRON(III) ENTEROBACTIN ESTERASE"/>
    <property type="match status" value="1"/>
</dbReference>
<accession>A0A0W0SW75</accession>
<protein>
    <submittedName>
        <fullName evidence="1">Enterobactin/ferric enterobactin esterase</fullName>
    </submittedName>
</protein>
<dbReference type="AlphaFoldDB" id="A0A0W0SW75"/>
<name>A0A0W0SW75_9GAMM</name>
<keyword evidence="2" id="KW-1185">Reference proteome</keyword>
<dbReference type="Pfam" id="PF00756">
    <property type="entry name" value="Esterase"/>
    <property type="match status" value="1"/>
</dbReference>
<gene>
    <name evidence="1" type="ORF">Ldro_1250</name>
</gene>
<dbReference type="PATRIC" id="fig|1212489.4.peg.1316"/>
<comment type="caution">
    <text evidence="1">The sequence shown here is derived from an EMBL/GenBank/DDBJ whole genome shotgun (WGS) entry which is preliminary data.</text>
</comment>
<dbReference type="InterPro" id="IPR029058">
    <property type="entry name" value="AB_hydrolase_fold"/>
</dbReference>
<dbReference type="Gene3D" id="3.40.50.1820">
    <property type="entry name" value="alpha/beta hydrolase"/>
    <property type="match status" value="1"/>
</dbReference>